<evidence type="ECO:0000313" key="2">
    <source>
        <dbReference type="Proteomes" id="UP001139199"/>
    </source>
</evidence>
<comment type="caution">
    <text evidence="1">The sequence shown here is derived from an EMBL/GenBank/DDBJ whole genome shotgun (WGS) entry which is preliminary data.</text>
</comment>
<protein>
    <submittedName>
        <fullName evidence="1">DUF4435 domain-containing protein</fullName>
    </submittedName>
</protein>
<evidence type="ECO:0000313" key="1">
    <source>
        <dbReference type="EMBL" id="MCB4797352.1"/>
    </source>
</evidence>
<dbReference type="RefSeq" id="WP_226539859.1">
    <property type="nucleotide sequence ID" value="NZ_JAJAPW010000001.1"/>
</dbReference>
<dbReference type="Proteomes" id="UP001139199">
    <property type="component" value="Unassembled WGS sequence"/>
</dbReference>
<name>A0A9X1L2M9_9FLAO</name>
<keyword evidence="2" id="KW-1185">Reference proteome</keyword>
<dbReference type="AlphaFoldDB" id="A0A9X1L2M9"/>
<reference evidence="1" key="1">
    <citation type="submission" date="2021-10" db="EMBL/GenBank/DDBJ databases">
        <title>Tamlana sargassums sp. nov., and Tamlana laminarinivorans sp. nov., two new bacteria isolated from the brown alga.</title>
        <authorList>
            <person name="Li J."/>
        </authorList>
    </citation>
    <scope>NUCLEOTIDE SEQUENCE</scope>
    <source>
        <strain evidence="1">PT2-4</strain>
    </source>
</reference>
<proteinExistence type="predicted"/>
<organism evidence="1 2">
    <name type="scientific">Neotamlana laminarinivorans</name>
    <dbReference type="NCBI Taxonomy" id="2883124"/>
    <lineage>
        <taxon>Bacteria</taxon>
        <taxon>Pseudomonadati</taxon>
        <taxon>Bacteroidota</taxon>
        <taxon>Flavobacteriia</taxon>
        <taxon>Flavobacteriales</taxon>
        <taxon>Flavobacteriaceae</taxon>
        <taxon>Neotamlana</taxon>
    </lineage>
</organism>
<sequence>MNLHLTEDEIVETLKRSSLTTVLVEGKDDMLIYRWIEEEIGIQNANFLSCGGRDRLLKVFERRDEFNHIKTVFIADKDSFVYEETPLELEEIIWTKGYSIENDLYQGQKIEQLLDINENVKFRKAIRNFITYYAFEIEQFQKKLIYNFANHPNQVLCDAQNLKQDFLNEINFESPSEETIEYLQNEYDVLIRGKSLFALLIRFLSAKNRDVKHNKKSLLEHCYKMHRSDSINSIIEKLKTRLYA</sequence>
<dbReference type="EMBL" id="JAJAPW010000001">
    <property type="protein sequence ID" value="MCB4797352.1"/>
    <property type="molecule type" value="Genomic_DNA"/>
</dbReference>
<accession>A0A9X1L2M9</accession>
<gene>
    <name evidence="1" type="ORF">LG649_00735</name>
</gene>